<dbReference type="GO" id="GO:0044782">
    <property type="term" value="P:cilium organization"/>
    <property type="evidence" value="ECO:0007669"/>
    <property type="project" value="TreeGrafter"/>
</dbReference>
<feature type="region of interest" description="Disordered" evidence="1">
    <location>
        <begin position="846"/>
        <end position="971"/>
    </location>
</feature>
<dbReference type="GO" id="GO:0035869">
    <property type="term" value="C:ciliary transition zone"/>
    <property type="evidence" value="ECO:0007669"/>
    <property type="project" value="TreeGrafter"/>
</dbReference>
<feature type="compositionally biased region" description="Acidic residues" evidence="1">
    <location>
        <begin position="849"/>
        <end position="860"/>
    </location>
</feature>
<dbReference type="Proteomes" id="UP000708208">
    <property type="component" value="Unassembled WGS sequence"/>
</dbReference>
<dbReference type="GO" id="GO:0019894">
    <property type="term" value="F:kinesin binding"/>
    <property type="evidence" value="ECO:0007669"/>
    <property type="project" value="InterPro"/>
</dbReference>
<protein>
    <submittedName>
        <fullName evidence="2">Uncharacterized protein</fullName>
    </submittedName>
</protein>
<name>A0A8J2PEK9_9HEXA</name>
<evidence type="ECO:0000256" key="1">
    <source>
        <dbReference type="SAM" id="MobiDB-lite"/>
    </source>
</evidence>
<dbReference type="Pfam" id="PF05804">
    <property type="entry name" value="KAP"/>
    <property type="match status" value="1"/>
</dbReference>
<gene>
    <name evidence="2" type="ORF">AFUS01_LOCUS31056</name>
</gene>
<dbReference type="InterPro" id="IPR008658">
    <property type="entry name" value="KAP3"/>
</dbReference>
<proteinExistence type="predicted"/>
<accession>A0A8J2PEK9</accession>
<dbReference type="SMART" id="SM01297">
    <property type="entry name" value="KAP"/>
    <property type="match status" value="1"/>
</dbReference>
<evidence type="ECO:0000313" key="2">
    <source>
        <dbReference type="EMBL" id="CAG7820677.1"/>
    </source>
</evidence>
<feature type="region of interest" description="Disordered" evidence="1">
    <location>
        <begin position="767"/>
        <end position="829"/>
    </location>
</feature>
<reference evidence="2" key="1">
    <citation type="submission" date="2021-06" db="EMBL/GenBank/DDBJ databases">
        <authorList>
            <person name="Hodson N. C."/>
            <person name="Mongue J. A."/>
            <person name="Jaron S. K."/>
        </authorList>
    </citation>
    <scope>NUCLEOTIDE SEQUENCE</scope>
</reference>
<dbReference type="PANTHER" id="PTHR15605:SF2">
    <property type="entry name" value="KINESIN-ASSOCIATED PROTEIN 3"/>
    <property type="match status" value="1"/>
</dbReference>
<feature type="compositionally biased region" description="Low complexity" evidence="1">
    <location>
        <begin position="923"/>
        <end position="936"/>
    </location>
</feature>
<dbReference type="GO" id="GO:0005930">
    <property type="term" value="C:axoneme"/>
    <property type="evidence" value="ECO:0007669"/>
    <property type="project" value="TreeGrafter"/>
</dbReference>
<feature type="compositionally biased region" description="Basic and acidic residues" evidence="1">
    <location>
        <begin position="790"/>
        <end position="810"/>
    </location>
</feature>
<dbReference type="PANTHER" id="PTHR15605">
    <property type="entry name" value="KINESIN-ASSOCIATED PROTEINS"/>
    <property type="match status" value="1"/>
</dbReference>
<dbReference type="EMBL" id="CAJVCH010486790">
    <property type="protein sequence ID" value="CAG7820677.1"/>
    <property type="molecule type" value="Genomic_DNA"/>
</dbReference>
<dbReference type="GO" id="GO:0016939">
    <property type="term" value="C:kinesin II complex"/>
    <property type="evidence" value="ECO:0007669"/>
    <property type="project" value="TreeGrafter"/>
</dbReference>
<sequence>MMGMNYHSGINYHERIGCSSGEIINRSYKIFRLDPHPKKKMIVIRGELTIQITNAEANELLGEETRDFKKIVRLEGLKETTNVERVVEEIFEKCPFIDKSYEEYLISVTEVVKNRLYDEYGLAIADVEEEDDSSVDFSDCFEGDGTDLDEEQQGADMTNLEYYIELLYEELSDKVKGARFIARLAKMAENLVAIANHETALNALFRTLREDFKKSLDLTTSILQVCFYYSQFEDFHSMLITNKICSITFDILEFEMTRNEKWKEEVLHRKELAECSDATSKSKHNFEKMMGKYSEVTRKQDDLLRVTFDVIFRLYEHPQLHEEILKRGIVGYLMEALERKNIDLLLLVVDFLKTLSIFAECKTVMNQLQIVDKIFLLVDSNIPNDLISLCLRLLYNLSFDTKMRHRMVKLGLLPKLGHFYGDPELEPVCLNIFYIMSMDRRIRPKIAPTNVVPITMRILSKEEEEPLNVEARSLAINLAHNKRCAVSMCANNGVANILLKAFEMEDPLMMKIIRNLTQHDGPTKELFIEYISDLASAVTKVTARDFALECVGSIGNLTIQEMDYTKLLKEFGLIPWIKSILQNPKNTSHSASKRDGKISLLDVLCTVIFFLGTCGSDADCAEYLIQQDVIDLLMKVFNNRGDRPIDIDIKSHILYFFYKLSGHKNTRTYLVENTRIPQLLLDLLHDSNKQVREISEAALELVGGYNDTWEAQVKKERFLIYNEPWIEMIEKISKDPLLQADLDLASTLGFNPGGIKKKEGIAVPEMLSSADTSDTVASGSDESDTEVDEDSGKGYHEEGRASTERMKYTEDSDNSPEEEVHPKSIFDQFKHQFDYEMDRKERWEYGISDGDEDDDDDDEPQLPNPDGLFRGVSASSRHSFERNGENEYSNISSDRDQDSQTSKSTRRTAPKSAVQMSITSRPKTSSSAHHTSVKSSKSLERRLNSGLRRPSTVKLTGADADGLENTENNGA</sequence>
<dbReference type="GO" id="GO:0007018">
    <property type="term" value="P:microtubule-based movement"/>
    <property type="evidence" value="ECO:0007669"/>
    <property type="project" value="TreeGrafter"/>
</dbReference>
<dbReference type="OrthoDB" id="10265679at2759"/>
<comment type="caution">
    <text evidence="2">The sequence shown here is derived from an EMBL/GenBank/DDBJ whole genome shotgun (WGS) entry which is preliminary data.</text>
</comment>
<feature type="compositionally biased region" description="Basic and acidic residues" evidence="1">
    <location>
        <begin position="818"/>
        <end position="829"/>
    </location>
</feature>
<organism evidence="2 3">
    <name type="scientific">Allacma fusca</name>
    <dbReference type="NCBI Taxonomy" id="39272"/>
    <lineage>
        <taxon>Eukaryota</taxon>
        <taxon>Metazoa</taxon>
        <taxon>Ecdysozoa</taxon>
        <taxon>Arthropoda</taxon>
        <taxon>Hexapoda</taxon>
        <taxon>Collembola</taxon>
        <taxon>Symphypleona</taxon>
        <taxon>Sminthuridae</taxon>
        <taxon>Allacma</taxon>
    </lineage>
</organism>
<evidence type="ECO:0000313" key="3">
    <source>
        <dbReference type="Proteomes" id="UP000708208"/>
    </source>
</evidence>
<keyword evidence="3" id="KW-1185">Reference proteome</keyword>
<dbReference type="AlphaFoldDB" id="A0A8J2PEK9"/>